<sequence>MTFIRTHYLEHEFIRAVWKVYPTLCAQTVARIQYELGIEPTQAGNVEMYTVSDFDMVMQAIPKYKLVENADGWLELA</sequence>
<dbReference type="RefSeq" id="WP_190450647.1">
    <property type="nucleotide sequence ID" value="NZ_JAMPLM010000002.1"/>
</dbReference>
<reference evidence="1 2" key="1">
    <citation type="submission" date="2022-04" db="EMBL/GenBank/DDBJ databases">
        <title>Positive selection, recombination, and allopatry shape intraspecific diversity of widespread and dominant cyanobacteria.</title>
        <authorList>
            <person name="Wei J."/>
            <person name="Shu W."/>
            <person name="Hu C."/>
        </authorList>
    </citation>
    <scope>NUCLEOTIDE SEQUENCE [LARGE SCALE GENOMIC DNA]</scope>
    <source>
        <strain evidence="1 2">AS-A4</strain>
    </source>
</reference>
<protein>
    <submittedName>
        <fullName evidence="1">Uncharacterized protein</fullName>
    </submittedName>
</protein>
<accession>A0ABV0KGZ9</accession>
<keyword evidence="2" id="KW-1185">Reference proteome</keyword>
<evidence type="ECO:0000313" key="1">
    <source>
        <dbReference type="EMBL" id="MEP1057660.1"/>
    </source>
</evidence>
<gene>
    <name evidence="1" type="ORF">NDI38_04360</name>
</gene>
<organism evidence="1 2">
    <name type="scientific">Stenomitos frigidus AS-A4</name>
    <dbReference type="NCBI Taxonomy" id="2933935"/>
    <lineage>
        <taxon>Bacteria</taxon>
        <taxon>Bacillati</taxon>
        <taxon>Cyanobacteriota</taxon>
        <taxon>Cyanophyceae</taxon>
        <taxon>Leptolyngbyales</taxon>
        <taxon>Leptolyngbyaceae</taxon>
        <taxon>Stenomitos</taxon>
    </lineage>
</organism>
<evidence type="ECO:0000313" key="2">
    <source>
        <dbReference type="Proteomes" id="UP001476950"/>
    </source>
</evidence>
<name>A0ABV0KGZ9_9CYAN</name>
<proteinExistence type="predicted"/>
<comment type="caution">
    <text evidence="1">The sequence shown here is derived from an EMBL/GenBank/DDBJ whole genome shotgun (WGS) entry which is preliminary data.</text>
</comment>
<dbReference type="Proteomes" id="UP001476950">
    <property type="component" value="Unassembled WGS sequence"/>
</dbReference>
<dbReference type="EMBL" id="JAMPLM010000002">
    <property type="protein sequence ID" value="MEP1057660.1"/>
    <property type="molecule type" value="Genomic_DNA"/>
</dbReference>